<accession>U5EX01</accession>
<dbReference type="GO" id="GO:0044183">
    <property type="term" value="F:protein folding chaperone"/>
    <property type="evidence" value="ECO:0007669"/>
    <property type="project" value="TreeGrafter"/>
</dbReference>
<keyword evidence="3" id="KW-0496">Mitochondrion</keyword>
<protein>
    <recommendedName>
        <fullName evidence="7">Complex III assembly factor LYRM7</fullName>
    </recommendedName>
    <alternativeName>
        <fullName evidence="8">LYR motif-containing protein 7</fullName>
    </alternativeName>
</protein>
<keyword evidence="4" id="KW-0143">Chaperone</keyword>
<evidence type="ECO:0000313" key="11">
    <source>
        <dbReference type="EMBL" id="JAB57125.1"/>
    </source>
</evidence>
<reference evidence="11" key="1">
    <citation type="journal article" date="2014" name="Insect Biochem. Mol. Biol.">
        <title>An insight into the sialome of the frog biting fly, Corethrella appendiculata.</title>
        <authorList>
            <person name="Ribeiro J.M.C."/>
            <person name="Chagas A.C."/>
            <person name="Pham V.M."/>
            <person name="Lounibos L.P."/>
            <person name="Calvo E."/>
        </authorList>
    </citation>
    <scope>NUCLEOTIDE SEQUENCE</scope>
    <source>
        <tissue evidence="11">Salivary glands</tissue>
    </source>
</reference>
<evidence type="ECO:0000256" key="8">
    <source>
        <dbReference type="ARBA" id="ARBA00031830"/>
    </source>
</evidence>
<evidence type="ECO:0000256" key="4">
    <source>
        <dbReference type="ARBA" id="ARBA00023186"/>
    </source>
</evidence>
<dbReference type="Pfam" id="PF05347">
    <property type="entry name" value="Complex1_LYR"/>
    <property type="match status" value="1"/>
</dbReference>
<comment type="subcellular location">
    <subcellularLocation>
        <location evidence="1">Mitochondrion matrix</location>
    </subcellularLocation>
</comment>
<dbReference type="EMBL" id="GANO01002746">
    <property type="protein sequence ID" value="JAB57125.1"/>
    <property type="molecule type" value="mRNA"/>
</dbReference>
<keyword evidence="9" id="KW-0175">Coiled coil</keyword>
<evidence type="ECO:0000256" key="9">
    <source>
        <dbReference type="SAM" id="Coils"/>
    </source>
</evidence>
<feature type="coiled-coil region" evidence="9">
    <location>
        <begin position="28"/>
        <end position="78"/>
    </location>
</feature>
<proteinExistence type="evidence at transcript level"/>
<dbReference type="GO" id="GO:0034551">
    <property type="term" value="P:mitochondrial respiratory chain complex III assembly"/>
    <property type="evidence" value="ECO:0007669"/>
    <property type="project" value="InterPro"/>
</dbReference>
<dbReference type="PANTHER" id="PTHR46749:SF1">
    <property type="entry name" value="COMPLEX III ASSEMBLY FACTOR LYRM7"/>
    <property type="match status" value="1"/>
</dbReference>
<evidence type="ECO:0000256" key="5">
    <source>
        <dbReference type="ARBA" id="ARBA00025430"/>
    </source>
</evidence>
<comment type="similarity">
    <text evidence="2">Belongs to the complex I LYR family.</text>
</comment>
<sequence length="115" mass="13429">SLKKDILKCFKILHRTKEIVFSGDNVMIKAATQKINEEFKKNKNLTDLKQIEQKLNFAKDVEKELRTNVIQARELEDKPGTYQANIKDETLKLDNFPFDENAKLPPPRKKKCPDK</sequence>
<comment type="subunit">
    <text evidence="6">Interacts with UQCRFS1.</text>
</comment>
<name>U5EX01_9DIPT</name>
<evidence type="ECO:0000256" key="6">
    <source>
        <dbReference type="ARBA" id="ARBA00025809"/>
    </source>
</evidence>
<evidence type="ECO:0000259" key="10">
    <source>
        <dbReference type="Pfam" id="PF05347"/>
    </source>
</evidence>
<organism evidence="11">
    <name type="scientific">Corethrella appendiculata</name>
    <dbReference type="NCBI Taxonomy" id="1370023"/>
    <lineage>
        <taxon>Eukaryota</taxon>
        <taxon>Metazoa</taxon>
        <taxon>Ecdysozoa</taxon>
        <taxon>Arthropoda</taxon>
        <taxon>Hexapoda</taxon>
        <taxon>Insecta</taxon>
        <taxon>Pterygota</taxon>
        <taxon>Neoptera</taxon>
        <taxon>Endopterygota</taxon>
        <taxon>Diptera</taxon>
        <taxon>Nematocera</taxon>
        <taxon>Culicoidea</taxon>
        <taxon>Chaoboridae</taxon>
        <taxon>Corethrella</taxon>
    </lineage>
</organism>
<evidence type="ECO:0000256" key="2">
    <source>
        <dbReference type="ARBA" id="ARBA00009508"/>
    </source>
</evidence>
<evidence type="ECO:0000256" key="1">
    <source>
        <dbReference type="ARBA" id="ARBA00004305"/>
    </source>
</evidence>
<dbReference type="GO" id="GO:0005759">
    <property type="term" value="C:mitochondrial matrix"/>
    <property type="evidence" value="ECO:0007669"/>
    <property type="project" value="UniProtKB-SubCell"/>
</dbReference>
<feature type="domain" description="Complex 1 LYR protein" evidence="10">
    <location>
        <begin position="20"/>
        <end position="60"/>
    </location>
</feature>
<evidence type="ECO:0000256" key="3">
    <source>
        <dbReference type="ARBA" id="ARBA00023128"/>
    </source>
</evidence>
<dbReference type="PANTHER" id="PTHR46749">
    <property type="entry name" value="COMPLEX III ASSEMBLY FACTOR LYRM7"/>
    <property type="match status" value="1"/>
</dbReference>
<dbReference type="AlphaFoldDB" id="U5EX01"/>
<feature type="non-terminal residue" evidence="11">
    <location>
        <position position="1"/>
    </location>
</feature>
<dbReference type="InterPro" id="IPR050435">
    <property type="entry name" value="MZM1/LYRM7"/>
</dbReference>
<dbReference type="InterPro" id="IPR008011">
    <property type="entry name" value="Complex1_LYR_dom"/>
</dbReference>
<dbReference type="CDD" id="cd20267">
    <property type="entry name" value="Complex1_LYR_LYRM7"/>
    <property type="match status" value="1"/>
</dbReference>
<dbReference type="InterPro" id="IPR045298">
    <property type="entry name" value="Complex1_LYR_LYRM7"/>
</dbReference>
<evidence type="ECO:0000256" key="7">
    <source>
        <dbReference type="ARBA" id="ARBA00026165"/>
    </source>
</evidence>
<comment type="function">
    <text evidence="5">Assembly factor required for Rieske Fe-S protein UQCRFS1 incorporation into the cytochrome b-c1 (CIII) complex. Functions as a chaperone, binding to this subunit within the mitochondrial matrix and stabilizing it prior to its translocation and insertion into the late CIII dimeric intermediate within the mitochondrial inner membrane.</text>
</comment>